<evidence type="ECO:0000313" key="2">
    <source>
        <dbReference type="Proteomes" id="UP000667802"/>
    </source>
</evidence>
<name>A0AAP5IBA7_9CYAN</name>
<evidence type="ECO:0000313" key="1">
    <source>
        <dbReference type="EMBL" id="MDR9898417.1"/>
    </source>
</evidence>
<proteinExistence type="predicted"/>
<accession>A0AAP5IBA7</accession>
<dbReference type="AlphaFoldDB" id="A0AAP5IBA7"/>
<comment type="caution">
    <text evidence="1">The sequence shown here is derived from an EMBL/GenBank/DDBJ whole genome shotgun (WGS) entry which is preliminary data.</text>
</comment>
<reference evidence="2" key="1">
    <citation type="journal article" date="2021" name="Science">
        <title>Hunting the eagle killer: A cyanobacterial neurotoxin causes vacuolar myelinopathy.</title>
        <authorList>
            <person name="Breinlinger S."/>
            <person name="Phillips T.J."/>
            <person name="Haram B.N."/>
            <person name="Mares J."/>
            <person name="Martinez Yerena J.A."/>
            <person name="Hrouzek P."/>
            <person name="Sobotka R."/>
            <person name="Henderson W.M."/>
            <person name="Schmieder P."/>
            <person name="Williams S.M."/>
            <person name="Lauderdale J.D."/>
            <person name="Wilde H.D."/>
            <person name="Gerrin W."/>
            <person name="Kust A."/>
            <person name="Washington J.W."/>
            <person name="Wagner C."/>
            <person name="Geier B."/>
            <person name="Liebeke M."/>
            <person name="Enke H."/>
            <person name="Niedermeyer T.H.J."/>
            <person name="Wilde S.B."/>
        </authorList>
    </citation>
    <scope>NUCLEOTIDE SEQUENCE [LARGE SCALE GENOMIC DNA]</scope>
    <source>
        <strain evidence="2">Thurmond2011</strain>
    </source>
</reference>
<protein>
    <submittedName>
        <fullName evidence="1">Uncharacterized protein</fullName>
    </submittedName>
</protein>
<sequence length="116" mass="13431">MKYTFDIVGVSPVLQFFNHQCDSLQASQPFGVEYIGTDKCTLDSFIKSVEPIPIKWGWDLDEIVRTVIQFWMNNSESIGYWKLRLNDAGNENLLVGRIADIKALKTEFELLLEQNW</sequence>
<dbReference type="RefSeq" id="WP_208346362.1">
    <property type="nucleotide sequence ID" value="NZ_CAWQFN010000139.1"/>
</dbReference>
<dbReference type="EMBL" id="JAALHA020000017">
    <property type="protein sequence ID" value="MDR9898417.1"/>
    <property type="molecule type" value="Genomic_DNA"/>
</dbReference>
<dbReference type="Proteomes" id="UP000667802">
    <property type="component" value="Unassembled WGS sequence"/>
</dbReference>
<gene>
    <name evidence="1" type="ORF">G7B40_028220</name>
</gene>
<organism evidence="1 2">
    <name type="scientific">Aetokthonos hydrillicola Thurmond2011</name>
    <dbReference type="NCBI Taxonomy" id="2712845"/>
    <lineage>
        <taxon>Bacteria</taxon>
        <taxon>Bacillati</taxon>
        <taxon>Cyanobacteriota</taxon>
        <taxon>Cyanophyceae</taxon>
        <taxon>Nostocales</taxon>
        <taxon>Hapalosiphonaceae</taxon>
        <taxon>Aetokthonos</taxon>
    </lineage>
</organism>
<keyword evidence="2" id="KW-1185">Reference proteome</keyword>